<accession>A0ABS8WV03</accession>
<reference evidence="1 2" key="1">
    <citation type="journal article" date="2021" name="BMC Genomics">
        <title>Datura genome reveals duplications of psychoactive alkaloid biosynthetic genes and high mutation rate following tissue culture.</title>
        <authorList>
            <person name="Rajewski A."/>
            <person name="Carter-House D."/>
            <person name="Stajich J."/>
            <person name="Litt A."/>
        </authorList>
    </citation>
    <scope>NUCLEOTIDE SEQUENCE [LARGE SCALE GENOMIC DNA]</scope>
    <source>
        <strain evidence="1">AR-01</strain>
    </source>
</reference>
<protein>
    <submittedName>
        <fullName evidence="1">Uncharacterized protein</fullName>
    </submittedName>
</protein>
<gene>
    <name evidence="1" type="ORF">HAX54_001962</name>
</gene>
<proteinExistence type="predicted"/>
<name>A0ABS8WV03_DATST</name>
<sequence>SCSREEILEYNVREKAPVERTSALSSEWRTGREGHTGACRVVPLPRCKERALRPSSVHWEALCAHVLAHWVARR</sequence>
<evidence type="ECO:0000313" key="1">
    <source>
        <dbReference type="EMBL" id="MCE3215339.1"/>
    </source>
</evidence>
<dbReference type="Proteomes" id="UP000823775">
    <property type="component" value="Unassembled WGS sequence"/>
</dbReference>
<dbReference type="EMBL" id="JACEIK010010820">
    <property type="protein sequence ID" value="MCE3215339.1"/>
    <property type="molecule type" value="Genomic_DNA"/>
</dbReference>
<keyword evidence="2" id="KW-1185">Reference proteome</keyword>
<feature type="non-terminal residue" evidence="1">
    <location>
        <position position="1"/>
    </location>
</feature>
<evidence type="ECO:0000313" key="2">
    <source>
        <dbReference type="Proteomes" id="UP000823775"/>
    </source>
</evidence>
<comment type="caution">
    <text evidence="1">The sequence shown here is derived from an EMBL/GenBank/DDBJ whole genome shotgun (WGS) entry which is preliminary data.</text>
</comment>
<organism evidence="1 2">
    <name type="scientific">Datura stramonium</name>
    <name type="common">Jimsonweed</name>
    <name type="synonym">Common thornapple</name>
    <dbReference type="NCBI Taxonomy" id="4076"/>
    <lineage>
        <taxon>Eukaryota</taxon>
        <taxon>Viridiplantae</taxon>
        <taxon>Streptophyta</taxon>
        <taxon>Embryophyta</taxon>
        <taxon>Tracheophyta</taxon>
        <taxon>Spermatophyta</taxon>
        <taxon>Magnoliopsida</taxon>
        <taxon>eudicotyledons</taxon>
        <taxon>Gunneridae</taxon>
        <taxon>Pentapetalae</taxon>
        <taxon>asterids</taxon>
        <taxon>lamiids</taxon>
        <taxon>Solanales</taxon>
        <taxon>Solanaceae</taxon>
        <taxon>Solanoideae</taxon>
        <taxon>Datureae</taxon>
        <taxon>Datura</taxon>
    </lineage>
</organism>